<keyword evidence="1" id="KW-1133">Transmembrane helix</keyword>
<feature type="transmembrane region" description="Helical" evidence="1">
    <location>
        <begin position="125"/>
        <end position="143"/>
    </location>
</feature>
<gene>
    <name evidence="2" type="ORF">SAMN06295909_3492</name>
</gene>
<feature type="transmembrane region" description="Helical" evidence="1">
    <location>
        <begin position="93"/>
        <end position="119"/>
    </location>
</feature>
<evidence type="ECO:0000313" key="3">
    <source>
        <dbReference type="Proteomes" id="UP000194464"/>
    </source>
</evidence>
<feature type="transmembrane region" description="Helical" evidence="1">
    <location>
        <begin position="381"/>
        <end position="404"/>
    </location>
</feature>
<dbReference type="EMBL" id="FXWJ01000005">
    <property type="protein sequence ID" value="SMQ73947.1"/>
    <property type="molecule type" value="Genomic_DNA"/>
</dbReference>
<reference evidence="2 3" key="1">
    <citation type="submission" date="2017-04" db="EMBL/GenBank/DDBJ databases">
        <authorList>
            <person name="Varghese N."/>
            <person name="Submissions S."/>
        </authorList>
    </citation>
    <scope>NUCLEOTIDE SEQUENCE [LARGE SCALE GENOMIC DNA]</scope>
    <source>
        <strain evidence="2 3">VKM Ac-1784</strain>
    </source>
</reference>
<feature type="transmembrane region" description="Helical" evidence="1">
    <location>
        <begin position="12"/>
        <end position="38"/>
    </location>
</feature>
<feature type="transmembrane region" description="Helical" evidence="1">
    <location>
        <begin position="353"/>
        <end position="374"/>
    </location>
</feature>
<evidence type="ECO:0000313" key="2">
    <source>
        <dbReference type="EMBL" id="SMQ73947.1"/>
    </source>
</evidence>
<dbReference type="InterPro" id="IPR006311">
    <property type="entry name" value="TAT_signal"/>
</dbReference>
<keyword evidence="1" id="KW-0472">Membrane</keyword>
<dbReference type="PROSITE" id="PS51318">
    <property type="entry name" value="TAT"/>
    <property type="match status" value="1"/>
</dbReference>
<evidence type="ECO:0008006" key="4">
    <source>
        <dbReference type="Google" id="ProtNLM"/>
    </source>
</evidence>
<evidence type="ECO:0000256" key="1">
    <source>
        <dbReference type="SAM" id="Phobius"/>
    </source>
</evidence>
<name>A0ABY1RGT7_9MICO</name>
<comment type="caution">
    <text evidence="2">The sequence shown here is derived from an EMBL/GenBank/DDBJ whole genome shotgun (WGS) entry which is preliminary data.</text>
</comment>
<proteinExistence type="predicted"/>
<feature type="transmembrane region" description="Helical" evidence="1">
    <location>
        <begin position="50"/>
        <end position="73"/>
    </location>
</feature>
<keyword evidence="3" id="KW-1185">Reference proteome</keyword>
<keyword evidence="1" id="KW-0812">Transmembrane</keyword>
<feature type="transmembrane region" description="Helical" evidence="1">
    <location>
        <begin position="269"/>
        <end position="297"/>
    </location>
</feature>
<feature type="transmembrane region" description="Helical" evidence="1">
    <location>
        <begin position="243"/>
        <end position="263"/>
    </location>
</feature>
<sequence>MSESKRRFRRDFLRRGSLMALGSAFGGVRAMVTIIALAEFGPTTVSTYGIAVNVYGIAVVLCAGHGIAVVSRLSHLRMRGQSDAAGSEQFTEIISTAWASTFVLVVLTCGFGAISTALIPGDRGQYVLAYAAATVGAILLPLGQCLAGKQQFLGLERLSTQHSFETFVIGTGLALLGTGVAPDATTALLSIGLSGIAAEAWGFARRRDSLGERDRGIIRAGWSVFTSSPAQTLRNVPRTAAGAYDGVVLLSTFALVSQLAASVGPLPGAVTVTAIAFVRSVVIPLKSIGLVGGRLVVHRSDRRLIDSGLIRQAIGTVAYVLVPVGAALALAPWPLQHVLGLPQGHDTELVVRLVGFQLMLEPIAGVGSAMLKVIVKPTAVLLPLTICMWGLTLPVIAIGSAAGALSLPTIWAVLLTARGAFCACVWVGLVRASRRRTELVA</sequence>
<feature type="transmembrane region" description="Helical" evidence="1">
    <location>
        <begin position="410"/>
        <end position="429"/>
    </location>
</feature>
<dbReference type="Proteomes" id="UP000194464">
    <property type="component" value="Unassembled WGS sequence"/>
</dbReference>
<accession>A0ABY1RGT7</accession>
<organism evidence="2 3">
    <name type="scientific">Plantibacter elymi</name>
    <name type="common">nom. nud.</name>
    <dbReference type="NCBI Taxonomy" id="199708"/>
    <lineage>
        <taxon>Bacteria</taxon>
        <taxon>Bacillati</taxon>
        <taxon>Actinomycetota</taxon>
        <taxon>Actinomycetes</taxon>
        <taxon>Micrococcales</taxon>
        <taxon>Microbacteriaceae</taxon>
        <taxon>Plantibacter</taxon>
    </lineage>
</organism>
<feature type="transmembrane region" description="Helical" evidence="1">
    <location>
        <begin position="309"/>
        <end position="333"/>
    </location>
</feature>
<protein>
    <recommendedName>
        <fullName evidence="4">O-antigen/teichoic acid export membrane protein</fullName>
    </recommendedName>
</protein>